<organism evidence="2 3">
    <name type="scientific">Vespula maculifrons</name>
    <name type="common">Eastern yellow jacket</name>
    <name type="synonym">Wasp</name>
    <dbReference type="NCBI Taxonomy" id="7453"/>
    <lineage>
        <taxon>Eukaryota</taxon>
        <taxon>Metazoa</taxon>
        <taxon>Ecdysozoa</taxon>
        <taxon>Arthropoda</taxon>
        <taxon>Hexapoda</taxon>
        <taxon>Insecta</taxon>
        <taxon>Pterygota</taxon>
        <taxon>Neoptera</taxon>
        <taxon>Endopterygota</taxon>
        <taxon>Hymenoptera</taxon>
        <taxon>Apocrita</taxon>
        <taxon>Aculeata</taxon>
        <taxon>Vespoidea</taxon>
        <taxon>Vespidae</taxon>
        <taxon>Vespinae</taxon>
        <taxon>Vespula</taxon>
    </lineage>
</organism>
<keyword evidence="1" id="KW-1133">Transmembrane helix</keyword>
<evidence type="ECO:0000313" key="2">
    <source>
        <dbReference type="EMBL" id="KAL2748170.1"/>
    </source>
</evidence>
<dbReference type="AlphaFoldDB" id="A0ABD2CSS1"/>
<keyword evidence="1" id="KW-0472">Membrane</keyword>
<reference evidence="2 3" key="1">
    <citation type="journal article" date="2024" name="Ann. Entomol. Soc. Am.">
        <title>Genomic analyses of the southern and eastern yellowjacket wasps (Hymenoptera: Vespidae) reveal evolutionary signatures of social life.</title>
        <authorList>
            <person name="Catto M.A."/>
            <person name="Caine P.B."/>
            <person name="Orr S.E."/>
            <person name="Hunt B.G."/>
            <person name="Goodisman M.A.D."/>
        </authorList>
    </citation>
    <scope>NUCLEOTIDE SEQUENCE [LARGE SCALE GENOMIC DNA]</scope>
    <source>
        <strain evidence="2">232</strain>
        <tissue evidence="2">Head and thorax</tissue>
    </source>
</reference>
<comment type="caution">
    <text evidence="2">The sequence shown here is derived from an EMBL/GenBank/DDBJ whole genome shotgun (WGS) entry which is preliminary data.</text>
</comment>
<evidence type="ECO:0000313" key="3">
    <source>
        <dbReference type="Proteomes" id="UP001607303"/>
    </source>
</evidence>
<name>A0ABD2CSS1_VESMC</name>
<accession>A0ABD2CSS1</accession>
<keyword evidence="3" id="KW-1185">Reference proteome</keyword>
<dbReference type="Proteomes" id="UP001607303">
    <property type="component" value="Unassembled WGS sequence"/>
</dbReference>
<feature type="transmembrane region" description="Helical" evidence="1">
    <location>
        <begin position="7"/>
        <end position="26"/>
    </location>
</feature>
<protein>
    <submittedName>
        <fullName evidence="2">E3 ubiquitin-protein ligase TRIM33-like isoform X2</fullName>
    </submittedName>
</protein>
<keyword evidence="1" id="KW-0812">Transmembrane</keyword>
<evidence type="ECO:0000256" key="1">
    <source>
        <dbReference type="SAM" id="Phobius"/>
    </source>
</evidence>
<proteinExistence type="predicted"/>
<feature type="transmembrane region" description="Helical" evidence="1">
    <location>
        <begin position="32"/>
        <end position="52"/>
    </location>
</feature>
<dbReference type="EMBL" id="JAYRBN010000032">
    <property type="protein sequence ID" value="KAL2748170.1"/>
    <property type="molecule type" value="Genomic_DNA"/>
</dbReference>
<gene>
    <name evidence="2" type="ORF">V1477_003455</name>
</gene>
<sequence length="95" mass="11758">MTSFLRAIFAKILLKIYKYFFLIMFYHRLDFYFHFIFLVLDKIHACVIHMCIHSENHYIKSFKSMLFTYYVHKYDIGLSKIIFTMYPFQDINFVI</sequence>